<name>A0ABQ7BHK4_BRACR</name>
<organism evidence="2 3">
    <name type="scientific">Brassica cretica</name>
    <name type="common">Mustard</name>
    <dbReference type="NCBI Taxonomy" id="69181"/>
    <lineage>
        <taxon>Eukaryota</taxon>
        <taxon>Viridiplantae</taxon>
        <taxon>Streptophyta</taxon>
        <taxon>Embryophyta</taxon>
        <taxon>Tracheophyta</taxon>
        <taxon>Spermatophyta</taxon>
        <taxon>Magnoliopsida</taxon>
        <taxon>eudicotyledons</taxon>
        <taxon>Gunneridae</taxon>
        <taxon>Pentapetalae</taxon>
        <taxon>rosids</taxon>
        <taxon>malvids</taxon>
        <taxon>Brassicales</taxon>
        <taxon>Brassicaceae</taxon>
        <taxon>Brassiceae</taxon>
        <taxon>Brassica</taxon>
    </lineage>
</organism>
<proteinExistence type="predicted"/>
<keyword evidence="3" id="KW-1185">Reference proteome</keyword>
<evidence type="ECO:0000256" key="1">
    <source>
        <dbReference type="SAM" id="MobiDB-lite"/>
    </source>
</evidence>
<dbReference type="Proteomes" id="UP000266723">
    <property type="component" value="Unassembled WGS sequence"/>
</dbReference>
<evidence type="ECO:0000313" key="2">
    <source>
        <dbReference type="EMBL" id="KAF3531625.1"/>
    </source>
</evidence>
<sequence>MLPTRARRRRPSGRLGSARRGRGLGSWVLGLGLRPNKNILFGPSVDALFEQARLSAVDRPVDSFTEASRMLSGEPVPSVLSSNS</sequence>
<comment type="caution">
    <text evidence="2">The sequence shown here is derived from an EMBL/GenBank/DDBJ whole genome shotgun (WGS) entry which is preliminary data.</text>
</comment>
<accession>A0ABQ7BHK4</accession>
<evidence type="ECO:0000313" key="3">
    <source>
        <dbReference type="Proteomes" id="UP000266723"/>
    </source>
</evidence>
<reference evidence="2 3" key="1">
    <citation type="journal article" date="2020" name="BMC Genomics">
        <title>Intraspecific diversification of the crop wild relative Brassica cretica Lam. using demographic model selection.</title>
        <authorList>
            <person name="Kioukis A."/>
            <person name="Michalopoulou V.A."/>
            <person name="Briers L."/>
            <person name="Pirintsos S."/>
            <person name="Studholme D.J."/>
            <person name="Pavlidis P."/>
            <person name="Sarris P.F."/>
        </authorList>
    </citation>
    <scope>NUCLEOTIDE SEQUENCE [LARGE SCALE GENOMIC DNA]</scope>
    <source>
        <strain evidence="3">cv. PFS-1207/04</strain>
    </source>
</reference>
<protein>
    <submittedName>
        <fullName evidence="2">Uncharacterized protein</fullName>
    </submittedName>
</protein>
<gene>
    <name evidence="2" type="ORF">DY000_02039132</name>
</gene>
<dbReference type="EMBL" id="QGKV02001507">
    <property type="protein sequence ID" value="KAF3531625.1"/>
    <property type="molecule type" value="Genomic_DNA"/>
</dbReference>
<feature type="region of interest" description="Disordered" evidence="1">
    <location>
        <begin position="1"/>
        <end position="22"/>
    </location>
</feature>